<gene>
    <name evidence="2" type="primary">galc</name>
    <name evidence="2" type="ORF">SPIL2461_LOCUS19954</name>
</gene>
<protein>
    <submittedName>
        <fullName evidence="2">Galc protein</fullName>
    </submittedName>
</protein>
<feature type="compositionally biased region" description="Polar residues" evidence="1">
    <location>
        <begin position="954"/>
        <end position="974"/>
    </location>
</feature>
<evidence type="ECO:0000313" key="3">
    <source>
        <dbReference type="Proteomes" id="UP000649617"/>
    </source>
</evidence>
<evidence type="ECO:0000313" key="2">
    <source>
        <dbReference type="EMBL" id="CAE7706513.1"/>
    </source>
</evidence>
<feature type="region of interest" description="Disordered" evidence="1">
    <location>
        <begin position="757"/>
        <end position="791"/>
    </location>
</feature>
<accession>A0A812X5B1</accession>
<feature type="compositionally biased region" description="Pro residues" evidence="1">
    <location>
        <begin position="975"/>
        <end position="994"/>
    </location>
</feature>
<feature type="region of interest" description="Disordered" evidence="1">
    <location>
        <begin position="811"/>
        <end position="868"/>
    </location>
</feature>
<reference evidence="2" key="1">
    <citation type="submission" date="2021-02" db="EMBL/GenBank/DDBJ databases">
        <authorList>
            <person name="Dougan E. K."/>
            <person name="Rhodes N."/>
            <person name="Thang M."/>
            <person name="Chan C."/>
        </authorList>
    </citation>
    <scope>NUCLEOTIDE SEQUENCE</scope>
</reference>
<name>A0A812X5B1_SYMPI</name>
<proteinExistence type="predicted"/>
<dbReference type="EMBL" id="CAJNIZ010044970">
    <property type="protein sequence ID" value="CAE7706513.1"/>
    <property type="molecule type" value="Genomic_DNA"/>
</dbReference>
<dbReference type="Proteomes" id="UP000649617">
    <property type="component" value="Unassembled WGS sequence"/>
</dbReference>
<dbReference type="OrthoDB" id="439351at2759"/>
<evidence type="ECO:0000256" key="1">
    <source>
        <dbReference type="SAM" id="MobiDB-lite"/>
    </source>
</evidence>
<feature type="region of interest" description="Disordered" evidence="1">
    <location>
        <begin position="705"/>
        <end position="739"/>
    </location>
</feature>
<feature type="compositionally biased region" description="Low complexity" evidence="1">
    <location>
        <begin position="847"/>
        <end position="860"/>
    </location>
</feature>
<organism evidence="2 3">
    <name type="scientific">Symbiodinium pilosum</name>
    <name type="common">Dinoflagellate</name>
    <dbReference type="NCBI Taxonomy" id="2952"/>
    <lineage>
        <taxon>Eukaryota</taxon>
        <taxon>Sar</taxon>
        <taxon>Alveolata</taxon>
        <taxon>Dinophyceae</taxon>
        <taxon>Suessiales</taxon>
        <taxon>Symbiodiniaceae</taxon>
        <taxon>Symbiodinium</taxon>
    </lineage>
</organism>
<keyword evidence="3" id="KW-1185">Reference proteome</keyword>
<feature type="compositionally biased region" description="Low complexity" evidence="1">
    <location>
        <begin position="716"/>
        <end position="729"/>
    </location>
</feature>
<feature type="region of interest" description="Disordered" evidence="1">
    <location>
        <begin position="888"/>
        <end position="1099"/>
    </location>
</feature>
<dbReference type="AlphaFoldDB" id="A0A812X5B1"/>
<feature type="compositionally biased region" description="Pro residues" evidence="1">
    <location>
        <begin position="1001"/>
        <end position="1024"/>
    </location>
</feature>
<feature type="compositionally biased region" description="Low complexity" evidence="1">
    <location>
        <begin position="1059"/>
        <end position="1069"/>
    </location>
</feature>
<sequence>MSDSQPCGCSPPESCGWTLALVEARIPSQIIAFLETDLLPNGGRTYEYALMQTESPEKMADLISSAPANVGEAESLGAKVAKSDRFVADAPPMDGMVAMNPQSGFAVTTPFAGTTTGWVDEALAENTFAFYVFPFEERLGSNHQQPLHLSTDVRLLIKLPVKDRPAAGYSSLAGSWLLPIVAFMDFTNPASSNYWTKLGGTFLRNISANASRWEVSVPAGVYFTAAVARDPLGAIATAYAPGPVVEAPIGGLSAEAASLAIDSAVASGDAGVILGMLNSLTSVEVASNDTAGQAEANAKKFEALKSASEVVQTDAGSLQKFGSVVTEVLKTSGTNGTADAASADQASDALSTVLEAALGATGVDEAAGNALLRSISAVGDSYASVQTGQAEAAAASRAARLEVMTSQLGSAALATTPVGGSATLSSVDDTGKGLEIKVQKEDISTALQNGVTAVGLQIPGDSLGSLAGQRRLQSSGCSTLAVQQTDWVQSNPFGYLNSSIGINQYVTAVSTVKVVEVKQCDSLVTIPDLARPIAMTLALPLRPQSPPEGYVFEPVCARLDPLGQALHTETDAQGWSTSVTSWFLPTSYTATTVECLATTLGGAYAGLFMPVPLATTSTTSTHTVSVTSSVTSTTPPTIAVASSDVGMVAGTSVASIAIVIVIGLCAWQAYAGNVNLKVNLPDAKASCQWMAESVKTAKIGVRPFEKQPCEPRPAWEGAEPSPQAEPAAPGKTDLKHAHRDAEDHFWDWARDLAQSASRSEDALPRGRSFGFGQSVAGTPPSIPRPHFPSLRQSDDKEEYFQSFAQELNDIIGTNMPNMAESPKTPPPPPKRSAESALTPPAPPALPSPESFGRRPSVRSSPLPPPILENAERIDLRVDRAFSDWASDFALCMPPSPTQAKGIPPPPPRRAQAPSALPLPPPRPPGMAGMDSRSSRQPTALPPIAMRENDPHEWNQFSHRPSFAQIQVASTSTNLPKPPPPPAHHQPRPFVPPTPGDNRIPLAPPPLVATPSQAPLPPPRPPPNSTEPHKPITPPVMTRGDHPRLPLVPPSANTMRPRSQLAMPLPKQQPLQPPGVPEGVEHIAMDPSSSRSEESAPTPR</sequence>
<comment type="caution">
    <text evidence="2">The sequence shown here is derived from an EMBL/GenBank/DDBJ whole genome shotgun (WGS) entry which is preliminary data.</text>
</comment>